<evidence type="ECO:0000256" key="2">
    <source>
        <dbReference type="ARBA" id="ARBA00022679"/>
    </source>
</evidence>
<gene>
    <name evidence="8 10" type="primary">mobA</name>
    <name evidence="10" type="ORF">HPT29_026155</name>
</gene>
<feature type="binding site" evidence="8">
    <location>
        <position position="29"/>
    </location>
    <ligand>
        <name>GTP</name>
        <dbReference type="ChEBI" id="CHEBI:37565"/>
    </ligand>
</feature>
<dbReference type="EMBL" id="CP102846">
    <property type="protein sequence ID" value="UVF22184.1"/>
    <property type="molecule type" value="Genomic_DNA"/>
</dbReference>
<keyword evidence="6 8" id="KW-0342">GTP-binding</keyword>
<keyword evidence="3 8" id="KW-0479">Metal-binding</keyword>
<evidence type="ECO:0000256" key="1">
    <source>
        <dbReference type="ARBA" id="ARBA00022490"/>
    </source>
</evidence>
<evidence type="ECO:0000256" key="7">
    <source>
        <dbReference type="ARBA" id="ARBA00023150"/>
    </source>
</evidence>
<organism evidence="10 11">
    <name type="scientific">Microvirga terrae</name>
    <dbReference type="NCBI Taxonomy" id="2740529"/>
    <lineage>
        <taxon>Bacteria</taxon>
        <taxon>Pseudomonadati</taxon>
        <taxon>Pseudomonadota</taxon>
        <taxon>Alphaproteobacteria</taxon>
        <taxon>Hyphomicrobiales</taxon>
        <taxon>Methylobacteriaceae</taxon>
        <taxon>Microvirga</taxon>
    </lineage>
</organism>
<comment type="subcellular location">
    <subcellularLocation>
        <location evidence="8">Cytoplasm</location>
    </subcellularLocation>
</comment>
<evidence type="ECO:0000256" key="6">
    <source>
        <dbReference type="ARBA" id="ARBA00023134"/>
    </source>
</evidence>
<keyword evidence="10" id="KW-0614">Plasmid</keyword>
<dbReference type="NCBIfam" id="TIGR02665">
    <property type="entry name" value="molyb_mobA"/>
    <property type="match status" value="1"/>
</dbReference>
<dbReference type="InterPro" id="IPR025877">
    <property type="entry name" value="MobA-like_NTP_Trfase"/>
</dbReference>
<evidence type="ECO:0000256" key="5">
    <source>
        <dbReference type="ARBA" id="ARBA00022842"/>
    </source>
</evidence>
<dbReference type="InterPro" id="IPR013482">
    <property type="entry name" value="Molybde_CF_guanTrfase"/>
</dbReference>
<comment type="similarity">
    <text evidence="8">Belongs to the MobA family.</text>
</comment>
<evidence type="ECO:0000256" key="4">
    <source>
        <dbReference type="ARBA" id="ARBA00022741"/>
    </source>
</evidence>
<comment type="catalytic activity">
    <reaction evidence="8">
        <text>Mo-molybdopterin + GTP + H(+) = Mo-molybdopterin guanine dinucleotide + diphosphate</text>
        <dbReference type="Rhea" id="RHEA:34243"/>
        <dbReference type="ChEBI" id="CHEBI:15378"/>
        <dbReference type="ChEBI" id="CHEBI:33019"/>
        <dbReference type="ChEBI" id="CHEBI:37565"/>
        <dbReference type="ChEBI" id="CHEBI:71302"/>
        <dbReference type="ChEBI" id="CHEBI:71310"/>
        <dbReference type="EC" id="2.7.7.77"/>
    </reaction>
</comment>
<reference evidence="10" key="1">
    <citation type="submission" date="2022-08" db="EMBL/GenBank/DDBJ databases">
        <title>Microvirga terrae sp. nov., isolated from soil.</title>
        <authorList>
            <person name="Kim K.H."/>
            <person name="Seo Y.L."/>
            <person name="Kim J.M."/>
            <person name="Lee J.K."/>
            <person name="Han D.M."/>
            <person name="Jeon C.O."/>
        </authorList>
    </citation>
    <scope>NUCLEOTIDE SEQUENCE</scope>
    <source>
        <strain evidence="10">R24</strain>
        <plasmid evidence="10">pR24_1</plasmid>
    </source>
</reference>
<keyword evidence="1 8" id="KW-0963">Cytoplasm</keyword>
<evidence type="ECO:0000313" key="10">
    <source>
        <dbReference type="EMBL" id="UVF22184.1"/>
    </source>
</evidence>
<geneLocation type="plasmid" evidence="10 11">
    <name>pR24_1</name>
</geneLocation>
<evidence type="ECO:0000259" key="9">
    <source>
        <dbReference type="Pfam" id="PF12804"/>
    </source>
</evidence>
<feature type="binding site" evidence="8">
    <location>
        <position position="57"/>
    </location>
    <ligand>
        <name>GTP</name>
        <dbReference type="ChEBI" id="CHEBI:37565"/>
    </ligand>
</feature>
<keyword evidence="7 8" id="KW-0501">Molybdenum cofactor biosynthesis</keyword>
<comment type="cofactor">
    <cofactor evidence="8">
        <name>Mg(2+)</name>
        <dbReference type="ChEBI" id="CHEBI:18420"/>
    </cofactor>
</comment>
<feature type="binding site" evidence="8">
    <location>
        <begin position="16"/>
        <end position="18"/>
    </location>
    <ligand>
        <name>GTP</name>
        <dbReference type="ChEBI" id="CHEBI:37565"/>
    </ligand>
</feature>
<keyword evidence="4 8" id="KW-0547">Nucleotide-binding</keyword>
<dbReference type="Proteomes" id="UP001017257">
    <property type="component" value="Plasmid pR24_1"/>
</dbReference>
<name>A0ABY5RYZ9_9HYPH</name>
<sequence>MKMSKSEDPLTLGVVLAGGLSRRMGGGDKPLRMLRDRTLLEHIIGHLKPQCAELILNANGDPARFMTAGLVVVPDNIPDFVGPLAGILAALDWTALYRPSIEWVVSVAADSPFLPGDFVAQLHSARRRCGTPLACAWSGGRTHPANGLWPVTLREDLRNALTHEKIRKIDHWTARYGVAHADWQCCPVDPFFNVNTPDDLVEAERLTNRGVDMTGYSNSA</sequence>
<comment type="subunit">
    <text evidence="8">Monomer.</text>
</comment>
<dbReference type="PANTHER" id="PTHR19136">
    <property type="entry name" value="MOLYBDENUM COFACTOR GUANYLYLTRANSFERASE"/>
    <property type="match status" value="1"/>
</dbReference>
<keyword evidence="11" id="KW-1185">Reference proteome</keyword>
<dbReference type="GO" id="GO:0061603">
    <property type="term" value="F:molybdenum cofactor guanylyltransferase activity"/>
    <property type="evidence" value="ECO:0007669"/>
    <property type="project" value="UniProtKB-EC"/>
</dbReference>
<dbReference type="Gene3D" id="3.90.550.10">
    <property type="entry name" value="Spore Coat Polysaccharide Biosynthesis Protein SpsA, Chain A"/>
    <property type="match status" value="1"/>
</dbReference>
<dbReference type="EC" id="2.7.7.77" evidence="8"/>
<keyword evidence="10" id="KW-0548">Nucleotidyltransferase</keyword>
<dbReference type="SUPFAM" id="SSF53448">
    <property type="entry name" value="Nucleotide-diphospho-sugar transferases"/>
    <property type="match status" value="1"/>
</dbReference>
<dbReference type="Pfam" id="PF12804">
    <property type="entry name" value="NTP_transf_3"/>
    <property type="match status" value="1"/>
</dbReference>
<feature type="binding site" evidence="8">
    <location>
        <position position="75"/>
    </location>
    <ligand>
        <name>GTP</name>
        <dbReference type="ChEBI" id="CHEBI:37565"/>
    </ligand>
</feature>
<dbReference type="CDD" id="cd02503">
    <property type="entry name" value="MobA"/>
    <property type="match status" value="1"/>
</dbReference>
<evidence type="ECO:0000256" key="8">
    <source>
        <dbReference type="HAMAP-Rule" id="MF_00316"/>
    </source>
</evidence>
<keyword evidence="5 8" id="KW-0460">Magnesium</keyword>
<keyword evidence="2 8" id="KW-0808">Transferase</keyword>
<proteinExistence type="inferred from homology"/>
<evidence type="ECO:0000313" key="11">
    <source>
        <dbReference type="Proteomes" id="UP001017257"/>
    </source>
</evidence>
<feature type="binding site" evidence="8">
    <location>
        <position position="110"/>
    </location>
    <ligand>
        <name>Mg(2+)</name>
        <dbReference type="ChEBI" id="CHEBI:18420"/>
    </ligand>
</feature>
<dbReference type="InterPro" id="IPR029044">
    <property type="entry name" value="Nucleotide-diphossugar_trans"/>
</dbReference>
<feature type="domain" description="MobA-like NTP transferase" evidence="9">
    <location>
        <begin position="13"/>
        <end position="170"/>
    </location>
</feature>
<dbReference type="RefSeq" id="WP_173946032.1">
    <property type="nucleotide sequence ID" value="NZ_CP102846.1"/>
</dbReference>
<comment type="domain">
    <text evidence="8">The N-terminal domain determines nucleotide recognition and specific binding, while the C-terminal domain determines the specific binding to the target protein.</text>
</comment>
<protein>
    <recommendedName>
        <fullName evidence="8">Molybdenum cofactor guanylyltransferase</fullName>
        <shortName evidence="8">MoCo guanylyltransferase</shortName>
        <ecNumber evidence="8">2.7.7.77</ecNumber>
    </recommendedName>
    <alternativeName>
        <fullName evidence="8">GTP:molybdopterin guanylyltransferase</fullName>
    </alternativeName>
    <alternativeName>
        <fullName evidence="8">Mo-MPT guanylyltransferase</fullName>
    </alternativeName>
    <alternativeName>
        <fullName evidence="8">Molybdopterin guanylyltransferase</fullName>
    </alternativeName>
    <alternativeName>
        <fullName evidence="8">Molybdopterin-guanine dinucleotide synthase</fullName>
        <shortName evidence="8">MGD synthase</shortName>
    </alternativeName>
</protein>
<evidence type="ECO:0000256" key="3">
    <source>
        <dbReference type="ARBA" id="ARBA00022723"/>
    </source>
</evidence>
<dbReference type="HAMAP" id="MF_00316">
    <property type="entry name" value="MobA"/>
    <property type="match status" value="1"/>
</dbReference>
<comment type="function">
    <text evidence="8">Transfers a GMP moiety from GTP to Mo-molybdopterin (Mo-MPT) cofactor (Moco or molybdenum cofactor) to form Mo-molybdopterin guanine dinucleotide (Mo-MGD) cofactor.</text>
</comment>
<dbReference type="PANTHER" id="PTHR19136:SF81">
    <property type="entry name" value="MOLYBDENUM COFACTOR GUANYLYLTRANSFERASE"/>
    <property type="match status" value="1"/>
</dbReference>
<feature type="binding site" evidence="8">
    <location>
        <position position="110"/>
    </location>
    <ligand>
        <name>GTP</name>
        <dbReference type="ChEBI" id="CHEBI:37565"/>
    </ligand>
</feature>
<accession>A0ABY5RYZ9</accession>